<gene>
    <name evidence="1" type="ORF">RhiirA1_402731</name>
</gene>
<dbReference type="AlphaFoldDB" id="A0A2N0QX68"/>
<sequence length="772" mass="89448">MFRNPLSDCEVPNNLLQFQAPITCDHYQKTPNEELILVNDENTQHSFFHNYPFDPYIHAIRVFGSKNYSQSYKIVSLGQYPTNVIYTRKDKGISYKVPNNYQVETTLSGLTVLCKTQYQLSRKIVVKYTVEWMDENGQIKSRYSLSSAGAAGSLFLKEICNKPNSRVSGTTLFGLDIIFLQQIRENIASQPQQSITSVNNRKRCFAELTSQSQKNKRISMAGKEIATQTLTILKKNKFTSSSEEIIASLETMVLKINGEIVELNFNSNNTTDFMQHLDSIIRACDETLISRDSYRRLAKVVPNIIREHVVEKRRNEITKEMNTLVPIKLFNIHSVNFDDGDDENQQDVNGIEFNDDDVDIIIPILTALTPPVLKVGDKISIRLSGDGRNVGRKQKHVMLTMCILNEEEAVLSPAHQYSICLYLGKESHDSLSTVSAKFSHELEQLKTNGYKDLNNTIWPVELFFSGDWKFVALVLGINAATSNYFCLYCNCHKDERYNMDKVWLNSKNTRGRKNTMLFQEVDQNNWIIDELHLMLQISDVLFQCLFYELTKKKDFANDTQTLIIAGMKRLHIHFEFYPPTMKNGKWEWTSLMGPDKEKILKDFQIKQLFDGRQATRGQDIEHLWREFYHLYKIMRQKSITDEEIDQFEVDAKQWICDFCRPNIGNLNDANQQEGMYLRTDVTPYMHVFAQHVPQFMRYLKQKGMVLRHFSTSSIEKKNHQQVRLFFGGTTMGGGKSKKPVIHDILCYESQQLFYLIHNTPIKHTRKTVEIKA</sequence>
<dbReference type="VEuPathDB" id="FungiDB:RhiirA1_402731"/>
<name>A0A2N0QX68_9GLOM</name>
<dbReference type="PANTHER" id="PTHR31424">
    <property type="entry name" value="PROTEIN CBG23806"/>
    <property type="match status" value="1"/>
</dbReference>
<reference evidence="1 2" key="2">
    <citation type="submission" date="2017-10" db="EMBL/GenBank/DDBJ databases">
        <title>Genome analyses suggest a sexual origin of heterokaryosis in a supposedly ancient asexual fungus.</title>
        <authorList>
            <person name="Corradi N."/>
            <person name="Sedzielewska K."/>
            <person name="Noel J."/>
            <person name="Charron P."/>
            <person name="Farinelli L."/>
            <person name="Marton T."/>
            <person name="Kruger M."/>
            <person name="Pelin A."/>
            <person name="Brachmann A."/>
            <person name="Corradi N."/>
        </authorList>
    </citation>
    <scope>NUCLEOTIDE SEQUENCE [LARGE SCALE GENOMIC DNA]</scope>
    <source>
        <strain evidence="1 2">A1</strain>
    </source>
</reference>
<evidence type="ECO:0000313" key="2">
    <source>
        <dbReference type="Proteomes" id="UP000232688"/>
    </source>
</evidence>
<comment type="caution">
    <text evidence="1">The sequence shown here is derived from an EMBL/GenBank/DDBJ whole genome shotgun (WGS) entry which is preliminary data.</text>
</comment>
<reference evidence="1 2" key="1">
    <citation type="submission" date="2017-10" db="EMBL/GenBank/DDBJ databases">
        <title>Extensive intraspecific genome diversity in a model arbuscular mycorrhizal fungus.</title>
        <authorList>
            <person name="Chen E.C.H."/>
            <person name="Morin E."/>
            <person name="Baudet D."/>
            <person name="Noel J."/>
            <person name="Ndikumana S."/>
            <person name="Charron P."/>
            <person name="St-Onge C."/>
            <person name="Giorgi J."/>
            <person name="Grigoriev I.V."/>
            <person name="Roux C."/>
            <person name="Martin F.M."/>
            <person name="Corradi N."/>
        </authorList>
    </citation>
    <scope>NUCLEOTIDE SEQUENCE [LARGE SCALE GENOMIC DNA]</scope>
    <source>
        <strain evidence="1 2">A1</strain>
    </source>
</reference>
<protein>
    <submittedName>
        <fullName evidence="1">Uncharacterized protein</fullName>
    </submittedName>
</protein>
<dbReference type="VEuPathDB" id="FungiDB:RhiirFUN_013012"/>
<dbReference type="Proteomes" id="UP000232688">
    <property type="component" value="Unassembled WGS sequence"/>
</dbReference>
<organism evidence="1 2">
    <name type="scientific">Rhizophagus irregularis</name>
    <dbReference type="NCBI Taxonomy" id="588596"/>
    <lineage>
        <taxon>Eukaryota</taxon>
        <taxon>Fungi</taxon>
        <taxon>Fungi incertae sedis</taxon>
        <taxon>Mucoromycota</taxon>
        <taxon>Glomeromycotina</taxon>
        <taxon>Glomeromycetes</taxon>
        <taxon>Glomerales</taxon>
        <taxon>Glomeraceae</taxon>
        <taxon>Rhizophagus</taxon>
    </lineage>
</organism>
<proteinExistence type="predicted"/>
<dbReference type="VEuPathDB" id="FungiDB:FUN_023210"/>
<dbReference type="EMBL" id="LLXH01002477">
    <property type="protein sequence ID" value="PKC55649.1"/>
    <property type="molecule type" value="Genomic_DNA"/>
</dbReference>
<accession>A0A2N0QX68</accession>
<evidence type="ECO:0000313" key="1">
    <source>
        <dbReference type="EMBL" id="PKC55649.1"/>
    </source>
</evidence>
<dbReference type="PANTHER" id="PTHR31424:SF5">
    <property type="entry name" value="APPLE DOMAIN-CONTAINING PROTEIN"/>
    <property type="match status" value="1"/>
</dbReference>